<dbReference type="Proteomes" id="UP000190626">
    <property type="component" value="Unassembled WGS sequence"/>
</dbReference>
<comment type="caution">
    <text evidence="1">The sequence shown here is derived from an EMBL/GenBank/DDBJ whole genome shotgun (WGS) entry which is preliminary data.</text>
</comment>
<evidence type="ECO:0000313" key="2">
    <source>
        <dbReference type="Proteomes" id="UP000190626"/>
    </source>
</evidence>
<dbReference type="Gene3D" id="1.10.340.20">
    <property type="entry name" value="Apc36109-like domain"/>
    <property type="match status" value="1"/>
</dbReference>
<dbReference type="InterPro" id="IPR023162">
    <property type="entry name" value="Apc36109-like_dom_sf"/>
</dbReference>
<protein>
    <submittedName>
        <fullName evidence="1">Uncharacterized protein</fullName>
    </submittedName>
</protein>
<dbReference type="STRING" id="1469647.BC351_02150"/>
<dbReference type="SUPFAM" id="SSF116922">
    <property type="entry name" value="YugE-like"/>
    <property type="match status" value="1"/>
</dbReference>
<dbReference type="OrthoDB" id="2665787at2"/>
<organism evidence="1 2">
    <name type="scientific">Paenibacillus ferrarius</name>
    <dbReference type="NCBI Taxonomy" id="1469647"/>
    <lineage>
        <taxon>Bacteria</taxon>
        <taxon>Bacillati</taxon>
        <taxon>Bacillota</taxon>
        <taxon>Bacilli</taxon>
        <taxon>Bacillales</taxon>
        <taxon>Paenibacillaceae</taxon>
        <taxon>Paenibacillus</taxon>
    </lineage>
</organism>
<evidence type="ECO:0000313" key="1">
    <source>
        <dbReference type="EMBL" id="OPH62062.1"/>
    </source>
</evidence>
<gene>
    <name evidence="1" type="ORF">BC351_02150</name>
</gene>
<accession>A0A1V4HTB2</accession>
<sequence length="129" mass="14697">MKFRAVSEQTKMNYLMWSIKREILKENAYLSTLSYDPTPIMQIVKHYFDAWDPIALLDANSSDDEYEGEARTLTIYITKHLADLEIASLSTAIRSVFRKSFLDEFRGDDACEDIAAAIIHSLQTIGLLG</sequence>
<name>A0A1V4HTB2_9BACL</name>
<dbReference type="AlphaFoldDB" id="A0A1V4HTB2"/>
<dbReference type="RefSeq" id="WP_079409058.1">
    <property type="nucleotide sequence ID" value="NZ_MBTG01000001.1"/>
</dbReference>
<dbReference type="EMBL" id="MBTG01000001">
    <property type="protein sequence ID" value="OPH62062.1"/>
    <property type="molecule type" value="Genomic_DNA"/>
</dbReference>
<keyword evidence="2" id="KW-1185">Reference proteome</keyword>
<reference evidence="2" key="1">
    <citation type="submission" date="2016-07" db="EMBL/GenBank/DDBJ databases">
        <authorList>
            <person name="Florea S."/>
            <person name="Webb J.S."/>
            <person name="Jaromczyk J."/>
            <person name="Schardl C.L."/>
        </authorList>
    </citation>
    <scope>NUCLEOTIDE SEQUENCE [LARGE SCALE GENOMIC DNA]</scope>
    <source>
        <strain evidence="2">CY1</strain>
    </source>
</reference>
<proteinExistence type="predicted"/>